<evidence type="ECO:0000256" key="1">
    <source>
        <dbReference type="SAM" id="Phobius"/>
    </source>
</evidence>
<name>A0A1S0TVF0_LOALO</name>
<sequence length="135" mass="15897">MKEKAGATYHERFLILHKCIKNDQSKQSSPNCVEKIPTTRKCYYWSCKSQKFLTLKRSNLALSKEDEEDKDDENFNEATVNRKWKSRKVEITSNPVVLNGNCQITKRKLAVYLVAYFVSIYYFFPTYPFANESMK</sequence>
<dbReference type="KEGG" id="loa:LOAG_07967"/>
<dbReference type="OrthoDB" id="5868974at2759"/>
<protein>
    <submittedName>
        <fullName evidence="2">Uncharacterized protein</fullName>
    </submittedName>
</protein>
<dbReference type="GeneID" id="9945390"/>
<dbReference type="InParanoid" id="A0A1S0TVF0"/>
<dbReference type="RefSeq" id="XP_003143547.1">
    <property type="nucleotide sequence ID" value="XM_003143499.1"/>
</dbReference>
<reference evidence="2" key="1">
    <citation type="submission" date="2012-04" db="EMBL/GenBank/DDBJ databases">
        <title>The Genome Sequence of Loa loa.</title>
        <authorList>
            <consortium name="The Broad Institute Genome Sequencing Platform"/>
            <consortium name="Broad Institute Genome Sequencing Center for Infectious Disease"/>
            <person name="Nutman T.B."/>
            <person name="Fink D.L."/>
            <person name="Russ C."/>
            <person name="Young S."/>
            <person name="Zeng Q."/>
            <person name="Gargeya S."/>
            <person name="Alvarado L."/>
            <person name="Berlin A."/>
            <person name="Chapman S.B."/>
            <person name="Chen Z."/>
            <person name="Freedman E."/>
            <person name="Gellesch M."/>
            <person name="Goldberg J."/>
            <person name="Griggs A."/>
            <person name="Gujja S."/>
            <person name="Heilman E.R."/>
            <person name="Heiman D."/>
            <person name="Howarth C."/>
            <person name="Mehta T."/>
            <person name="Neiman D."/>
            <person name="Pearson M."/>
            <person name="Roberts A."/>
            <person name="Saif S."/>
            <person name="Shea T."/>
            <person name="Shenoy N."/>
            <person name="Sisk P."/>
            <person name="Stolte C."/>
            <person name="Sykes S."/>
            <person name="White J."/>
            <person name="Yandava C."/>
            <person name="Haas B."/>
            <person name="Henn M.R."/>
            <person name="Nusbaum C."/>
            <person name="Birren B."/>
        </authorList>
    </citation>
    <scope>NUCLEOTIDE SEQUENCE [LARGE SCALE GENOMIC DNA]</scope>
</reference>
<keyword evidence="1" id="KW-0472">Membrane</keyword>
<organism evidence="2">
    <name type="scientific">Loa loa</name>
    <name type="common">Eye worm</name>
    <name type="synonym">Filaria loa</name>
    <dbReference type="NCBI Taxonomy" id="7209"/>
    <lineage>
        <taxon>Eukaryota</taxon>
        <taxon>Metazoa</taxon>
        <taxon>Ecdysozoa</taxon>
        <taxon>Nematoda</taxon>
        <taxon>Chromadorea</taxon>
        <taxon>Rhabditida</taxon>
        <taxon>Spirurina</taxon>
        <taxon>Spiruromorpha</taxon>
        <taxon>Filarioidea</taxon>
        <taxon>Onchocercidae</taxon>
        <taxon>Loa</taxon>
    </lineage>
</organism>
<dbReference type="CTD" id="9945390"/>
<dbReference type="AlphaFoldDB" id="A0A1S0TVF0"/>
<accession>A0A1S0TVF0</accession>
<dbReference type="EMBL" id="JH712163">
    <property type="protein sequence ID" value="EFO20524.1"/>
    <property type="molecule type" value="Genomic_DNA"/>
</dbReference>
<evidence type="ECO:0000313" key="2">
    <source>
        <dbReference type="EMBL" id="EFO20524.1"/>
    </source>
</evidence>
<gene>
    <name evidence="2" type="ORF">LOAG_07967</name>
</gene>
<proteinExistence type="predicted"/>
<keyword evidence="1" id="KW-1133">Transmembrane helix</keyword>
<feature type="transmembrane region" description="Helical" evidence="1">
    <location>
        <begin position="109"/>
        <end position="130"/>
    </location>
</feature>
<keyword evidence="1" id="KW-0812">Transmembrane</keyword>